<dbReference type="RefSeq" id="WP_157058798.1">
    <property type="nucleotide sequence ID" value="NZ_CP006867.1"/>
</dbReference>
<dbReference type="EMBL" id="CP006867">
    <property type="protein sequence ID" value="ALU12746.1"/>
    <property type="molecule type" value="Genomic_DNA"/>
</dbReference>
<evidence type="ECO:0000313" key="1">
    <source>
        <dbReference type="EMBL" id="ALU12746.1"/>
    </source>
</evidence>
<sequence>MCPYAVPLKDSTVLCMAIQSKVDARIYPCYDDYLNCPYFQSKEEEGCDTCPLRGACGK</sequence>
<dbReference type="STRING" id="940295.EYM_07015"/>
<dbReference type="OrthoDB" id="378951at2157"/>
<name>A0A0U3DYT7_9CREN</name>
<proteinExistence type="predicted"/>
<dbReference type="GeneID" id="43131617"/>
<protein>
    <submittedName>
        <fullName evidence="1">Uncharacterized protein</fullName>
    </submittedName>
</protein>
<accession>A0A0U3DYT7</accession>
<organism evidence="1 2">
    <name type="scientific">Ignicoccus islandicus DSM 13165</name>
    <dbReference type="NCBI Taxonomy" id="940295"/>
    <lineage>
        <taxon>Archaea</taxon>
        <taxon>Thermoproteota</taxon>
        <taxon>Thermoprotei</taxon>
        <taxon>Desulfurococcales</taxon>
        <taxon>Desulfurococcaceae</taxon>
        <taxon>Ignicoccus</taxon>
    </lineage>
</organism>
<dbReference type="KEGG" id="iis:EYM_07015"/>
<gene>
    <name evidence="1" type="ORF">EYM_07015</name>
</gene>
<keyword evidence="2" id="KW-1185">Reference proteome</keyword>
<reference evidence="1 2" key="1">
    <citation type="submission" date="2013-11" db="EMBL/GenBank/DDBJ databases">
        <title>Comparative genomics of Ignicoccus.</title>
        <authorList>
            <person name="Podar M."/>
        </authorList>
    </citation>
    <scope>NUCLEOTIDE SEQUENCE [LARGE SCALE GENOMIC DNA]</scope>
    <source>
        <strain evidence="1 2">DSM 13165</strain>
    </source>
</reference>
<dbReference type="AlphaFoldDB" id="A0A0U3DYT7"/>
<dbReference type="Proteomes" id="UP000060778">
    <property type="component" value="Chromosome"/>
</dbReference>
<evidence type="ECO:0000313" key="2">
    <source>
        <dbReference type="Proteomes" id="UP000060778"/>
    </source>
</evidence>